<dbReference type="Pfam" id="PF02229">
    <property type="entry name" value="PC4"/>
    <property type="match status" value="1"/>
</dbReference>
<dbReference type="Proteomes" id="UP000245926">
    <property type="component" value="Chromosome"/>
</dbReference>
<keyword evidence="3" id="KW-1185">Reference proteome</keyword>
<organism evidence="2 3">
    <name type="scientific">Methylobacterium durans</name>
    <dbReference type="NCBI Taxonomy" id="2202825"/>
    <lineage>
        <taxon>Bacteria</taxon>
        <taxon>Pseudomonadati</taxon>
        <taxon>Pseudomonadota</taxon>
        <taxon>Alphaproteobacteria</taxon>
        <taxon>Hyphomicrobiales</taxon>
        <taxon>Methylobacteriaceae</taxon>
        <taxon>Methylobacterium</taxon>
    </lineage>
</organism>
<dbReference type="SUPFAM" id="SSF54447">
    <property type="entry name" value="ssDNA-binding transcriptional regulator domain"/>
    <property type="match status" value="1"/>
</dbReference>
<protein>
    <recommendedName>
        <fullName evidence="1">Transcriptional coactivator p15 (PC4) C-terminal domain-containing protein</fullName>
    </recommendedName>
</protein>
<name>A0A2U8W1M6_9HYPH</name>
<dbReference type="KEGG" id="mets:DK389_04675"/>
<dbReference type="EMBL" id="CP029550">
    <property type="protein sequence ID" value="AWN39965.1"/>
    <property type="molecule type" value="Genomic_DNA"/>
</dbReference>
<evidence type="ECO:0000313" key="2">
    <source>
        <dbReference type="EMBL" id="AWN39965.1"/>
    </source>
</evidence>
<dbReference type="GO" id="GO:0003677">
    <property type="term" value="F:DNA binding"/>
    <property type="evidence" value="ECO:0007669"/>
    <property type="project" value="InterPro"/>
</dbReference>
<dbReference type="Gene3D" id="2.30.31.10">
    <property type="entry name" value="Transcriptional Coactivator Pc4, Chain A"/>
    <property type="match status" value="1"/>
</dbReference>
<proteinExistence type="predicted"/>
<dbReference type="RefSeq" id="WP_109887710.1">
    <property type="nucleotide sequence ID" value="NZ_CP029550.1"/>
</dbReference>
<dbReference type="InterPro" id="IPR009044">
    <property type="entry name" value="ssDNA-bd_transcriptional_reg"/>
</dbReference>
<dbReference type="AlphaFoldDB" id="A0A2U8W1M6"/>
<gene>
    <name evidence="2" type="ORF">DK389_04675</name>
</gene>
<evidence type="ECO:0000313" key="3">
    <source>
        <dbReference type="Proteomes" id="UP000245926"/>
    </source>
</evidence>
<accession>A0A2U8W1M6</accession>
<dbReference type="OrthoDB" id="7997846at2"/>
<sequence length="77" mass="8693">MTEPRTFCSIRKGNSEEIRVRLAEYRGAAFVDIRAFAPVRHKGGEPVPTRNGVCISRLRLRELIVGLQAIEREEGGR</sequence>
<dbReference type="GO" id="GO:0006355">
    <property type="term" value="P:regulation of DNA-templated transcription"/>
    <property type="evidence" value="ECO:0007669"/>
    <property type="project" value="InterPro"/>
</dbReference>
<feature type="domain" description="Transcriptional coactivator p15 (PC4) C-terminal" evidence="1">
    <location>
        <begin position="14"/>
        <end position="63"/>
    </location>
</feature>
<dbReference type="InterPro" id="IPR003173">
    <property type="entry name" value="PC4_C"/>
</dbReference>
<reference evidence="3" key="1">
    <citation type="submission" date="2018-05" db="EMBL/GenBank/DDBJ databases">
        <title>Complete Genome Sequence of Methylobacterium sp. 17SD2-17.</title>
        <authorList>
            <person name="Srinivasan S."/>
        </authorList>
    </citation>
    <scope>NUCLEOTIDE SEQUENCE [LARGE SCALE GENOMIC DNA]</scope>
    <source>
        <strain evidence="3">17SD2-17</strain>
    </source>
</reference>
<evidence type="ECO:0000259" key="1">
    <source>
        <dbReference type="Pfam" id="PF02229"/>
    </source>
</evidence>